<evidence type="ECO:0000256" key="2">
    <source>
        <dbReference type="ARBA" id="ARBA00002631"/>
    </source>
</evidence>
<dbReference type="OrthoDB" id="9804372at2"/>
<dbReference type="InterPro" id="IPR002043">
    <property type="entry name" value="UDG_fam1"/>
</dbReference>
<dbReference type="FunFam" id="3.40.470.10:FF:000001">
    <property type="entry name" value="Uracil-DNA glycosylase"/>
    <property type="match status" value="1"/>
</dbReference>
<dbReference type="EC" id="3.2.2.27" evidence="4 9"/>
<keyword evidence="6 9" id="KW-0227">DNA damage</keyword>
<dbReference type="Pfam" id="PF03167">
    <property type="entry name" value="UDG"/>
    <property type="match status" value="1"/>
</dbReference>
<dbReference type="EMBL" id="SLZR01000010">
    <property type="protein sequence ID" value="TCS40168.1"/>
    <property type="molecule type" value="Genomic_DNA"/>
</dbReference>
<evidence type="ECO:0000256" key="11">
    <source>
        <dbReference type="RuleBase" id="RU003780"/>
    </source>
</evidence>
<evidence type="ECO:0000256" key="6">
    <source>
        <dbReference type="ARBA" id="ARBA00022763"/>
    </source>
</evidence>
<evidence type="ECO:0000313" key="13">
    <source>
        <dbReference type="EMBL" id="TCS40168.1"/>
    </source>
</evidence>
<dbReference type="PANTHER" id="PTHR11264">
    <property type="entry name" value="URACIL-DNA GLYCOSYLASE"/>
    <property type="match status" value="1"/>
</dbReference>
<evidence type="ECO:0000256" key="10">
    <source>
        <dbReference type="PROSITE-ProRule" id="PRU10072"/>
    </source>
</evidence>
<keyword evidence="8 9" id="KW-0234">DNA repair</keyword>
<dbReference type="InterPro" id="IPR018085">
    <property type="entry name" value="Ura-DNA_Glyclase_AS"/>
</dbReference>
<dbReference type="SUPFAM" id="SSF52141">
    <property type="entry name" value="Uracil-DNA glycosylase-like"/>
    <property type="match status" value="1"/>
</dbReference>
<evidence type="ECO:0000256" key="8">
    <source>
        <dbReference type="ARBA" id="ARBA00023204"/>
    </source>
</evidence>
<dbReference type="SMART" id="SM00986">
    <property type="entry name" value="UDG"/>
    <property type="match status" value="1"/>
</dbReference>
<dbReference type="NCBIfam" id="NF003592">
    <property type="entry name" value="PRK05254.1-5"/>
    <property type="match status" value="1"/>
</dbReference>
<protein>
    <recommendedName>
        <fullName evidence="5 9">Uracil-DNA glycosylase</fullName>
        <shortName evidence="9">UDG</shortName>
        <ecNumber evidence="4 9">3.2.2.27</ecNumber>
    </recommendedName>
</protein>
<evidence type="ECO:0000256" key="9">
    <source>
        <dbReference type="HAMAP-Rule" id="MF_00148"/>
    </source>
</evidence>
<gene>
    <name evidence="9" type="primary">ung</name>
    <name evidence="13" type="ORF">BCF53_11089</name>
</gene>
<comment type="caution">
    <text evidence="13">The sequence shown here is derived from an EMBL/GenBank/DDBJ whole genome shotgun (WGS) entry which is preliminary data.</text>
</comment>
<dbReference type="CDD" id="cd10027">
    <property type="entry name" value="UDG-F1-like"/>
    <property type="match status" value="1"/>
</dbReference>
<feature type="active site" description="Proton acceptor" evidence="9 10">
    <location>
        <position position="70"/>
    </location>
</feature>
<evidence type="ECO:0000256" key="5">
    <source>
        <dbReference type="ARBA" id="ARBA00018429"/>
    </source>
</evidence>
<dbReference type="GO" id="GO:0097510">
    <property type="term" value="P:base-excision repair, AP site formation via deaminated base removal"/>
    <property type="evidence" value="ECO:0007669"/>
    <property type="project" value="TreeGrafter"/>
</dbReference>
<accession>A0A4R3I307</accession>
<dbReference type="HAMAP" id="MF_00148">
    <property type="entry name" value="UDG"/>
    <property type="match status" value="1"/>
</dbReference>
<comment type="subcellular location">
    <subcellularLocation>
        <location evidence="9">Cytoplasm</location>
    </subcellularLocation>
</comment>
<proteinExistence type="inferred from homology"/>
<feature type="domain" description="Uracil-DNA glycosylase-like" evidence="12">
    <location>
        <begin position="55"/>
        <end position="214"/>
    </location>
</feature>
<dbReference type="NCBIfam" id="TIGR00628">
    <property type="entry name" value="ung"/>
    <property type="match status" value="1"/>
</dbReference>
<reference evidence="13 14" key="1">
    <citation type="submission" date="2019-03" db="EMBL/GenBank/DDBJ databases">
        <title>Genomic Encyclopedia of Archaeal and Bacterial Type Strains, Phase II (KMG-II): from individual species to whole genera.</title>
        <authorList>
            <person name="Goeker M."/>
        </authorList>
    </citation>
    <scope>NUCLEOTIDE SEQUENCE [LARGE SCALE GENOMIC DNA]</scope>
    <source>
        <strain evidence="13 14">DSM 15388</strain>
    </source>
</reference>
<dbReference type="PROSITE" id="PS00130">
    <property type="entry name" value="U_DNA_GLYCOSYLASE"/>
    <property type="match status" value="1"/>
</dbReference>
<evidence type="ECO:0000256" key="1">
    <source>
        <dbReference type="ARBA" id="ARBA00001400"/>
    </source>
</evidence>
<dbReference type="NCBIfam" id="NF003591">
    <property type="entry name" value="PRK05254.1-4"/>
    <property type="match status" value="1"/>
</dbReference>
<dbReference type="Proteomes" id="UP000295793">
    <property type="component" value="Unassembled WGS sequence"/>
</dbReference>
<dbReference type="InterPro" id="IPR036895">
    <property type="entry name" value="Uracil-DNA_glycosylase-like_sf"/>
</dbReference>
<evidence type="ECO:0000256" key="7">
    <source>
        <dbReference type="ARBA" id="ARBA00022801"/>
    </source>
</evidence>
<evidence type="ECO:0000313" key="14">
    <source>
        <dbReference type="Proteomes" id="UP000295793"/>
    </source>
</evidence>
<dbReference type="RefSeq" id="WP_132702063.1">
    <property type="nucleotide sequence ID" value="NZ_SLZR01000010.1"/>
</dbReference>
<sequence length="236" mass="26432">MNYLFETLADDRWLRAITEHVDSGVLTALEDFLIEQQRSGKDIYPAKENWFRALNTVPVDKVKVVILGQDPYHGPNQAHGFSFSVPGDTRLPPSLKNIFQEQQQDLGIHNSSGDLSAWAQQGVLLLNSVLTVEKSSAGSHAKKGWEQVTDAVIEACNENESPIVFLLWGAYAIKKQSLITNKKHLVLTSAHPSPLSAHRGWFGCGHFSKTNQYLETFNLSPIDWQLNSQPQKTFSF</sequence>
<dbReference type="NCBIfam" id="NF003588">
    <property type="entry name" value="PRK05254.1-1"/>
    <property type="match status" value="1"/>
</dbReference>
<keyword evidence="7 9" id="KW-0378">Hydrolase</keyword>
<comment type="function">
    <text evidence="2 9 11">Excises uracil residues from the DNA which can arise as a result of misincorporation of dUMP residues by DNA polymerase or due to deamination of cytosine.</text>
</comment>
<comment type="similarity">
    <text evidence="3 9 11">Belongs to the uracil-DNA glycosylase (UDG) superfamily. UNG family.</text>
</comment>
<dbReference type="InterPro" id="IPR005122">
    <property type="entry name" value="Uracil-DNA_glycosylase-like"/>
</dbReference>
<dbReference type="PANTHER" id="PTHR11264:SF0">
    <property type="entry name" value="URACIL-DNA GLYCOSYLASE"/>
    <property type="match status" value="1"/>
</dbReference>
<evidence type="ECO:0000256" key="3">
    <source>
        <dbReference type="ARBA" id="ARBA00008184"/>
    </source>
</evidence>
<keyword evidence="9" id="KW-0963">Cytoplasm</keyword>
<dbReference type="AlphaFoldDB" id="A0A4R3I307"/>
<dbReference type="Gene3D" id="3.40.470.10">
    <property type="entry name" value="Uracil-DNA glycosylase-like domain"/>
    <property type="match status" value="1"/>
</dbReference>
<evidence type="ECO:0000259" key="12">
    <source>
        <dbReference type="SMART" id="SM00986"/>
    </source>
</evidence>
<name>A0A4R3I307_9GAMM</name>
<dbReference type="NCBIfam" id="NF003589">
    <property type="entry name" value="PRK05254.1-2"/>
    <property type="match status" value="1"/>
</dbReference>
<keyword evidence="14" id="KW-1185">Reference proteome</keyword>
<dbReference type="GO" id="GO:0004844">
    <property type="term" value="F:uracil DNA N-glycosylase activity"/>
    <property type="evidence" value="ECO:0007669"/>
    <property type="project" value="UniProtKB-UniRule"/>
</dbReference>
<dbReference type="GO" id="GO:0005737">
    <property type="term" value="C:cytoplasm"/>
    <property type="evidence" value="ECO:0007669"/>
    <property type="project" value="UniProtKB-SubCell"/>
</dbReference>
<evidence type="ECO:0000256" key="4">
    <source>
        <dbReference type="ARBA" id="ARBA00012030"/>
    </source>
</evidence>
<comment type="catalytic activity">
    <reaction evidence="1 9 11">
        <text>Hydrolyzes single-stranded DNA or mismatched double-stranded DNA and polynucleotides, releasing free uracil.</text>
        <dbReference type="EC" id="3.2.2.27"/>
    </reaction>
</comment>
<organism evidence="13 14">
    <name type="scientific">Reinekea marinisedimentorum</name>
    <dbReference type="NCBI Taxonomy" id="230495"/>
    <lineage>
        <taxon>Bacteria</taxon>
        <taxon>Pseudomonadati</taxon>
        <taxon>Pseudomonadota</taxon>
        <taxon>Gammaproteobacteria</taxon>
        <taxon>Oceanospirillales</taxon>
        <taxon>Saccharospirillaceae</taxon>
        <taxon>Reinekea</taxon>
    </lineage>
</organism>
<dbReference type="SMART" id="SM00987">
    <property type="entry name" value="UreE_C"/>
    <property type="match status" value="1"/>
</dbReference>